<feature type="transmembrane region" description="Helical" evidence="6">
    <location>
        <begin position="246"/>
        <end position="267"/>
    </location>
</feature>
<feature type="non-terminal residue" evidence="7">
    <location>
        <position position="1"/>
    </location>
</feature>
<dbReference type="PIRSF" id="PIRSF006060">
    <property type="entry name" value="AA_transporter"/>
    <property type="match status" value="1"/>
</dbReference>
<accession>A0A3B1CLF6</accession>
<feature type="transmembrane region" description="Helical" evidence="6">
    <location>
        <begin position="370"/>
        <end position="389"/>
    </location>
</feature>
<dbReference type="PANTHER" id="PTHR42770:SF11">
    <property type="entry name" value="INNER MEMBRANE TRANSPORT PROTEIN YBAT"/>
    <property type="match status" value="1"/>
</dbReference>
<evidence type="ECO:0000256" key="4">
    <source>
        <dbReference type="ARBA" id="ARBA00022989"/>
    </source>
</evidence>
<reference evidence="7" key="1">
    <citation type="submission" date="2018-06" db="EMBL/GenBank/DDBJ databases">
        <authorList>
            <person name="Zhirakovskaya E."/>
        </authorList>
    </citation>
    <scope>NUCLEOTIDE SEQUENCE</scope>
</reference>
<protein>
    <recommendedName>
        <fullName evidence="8">Amino acid permease</fullName>
    </recommendedName>
</protein>
<feature type="transmembrane region" description="Helical" evidence="6">
    <location>
        <begin position="312"/>
        <end position="330"/>
    </location>
</feature>
<keyword evidence="2" id="KW-1003">Cell membrane</keyword>
<evidence type="ECO:0000256" key="2">
    <source>
        <dbReference type="ARBA" id="ARBA00022475"/>
    </source>
</evidence>
<name>A0A3B1CLF6_9ZZZZ</name>
<dbReference type="PANTHER" id="PTHR42770">
    <property type="entry name" value="AMINO ACID TRANSPORTER-RELATED"/>
    <property type="match status" value="1"/>
</dbReference>
<evidence type="ECO:0008006" key="8">
    <source>
        <dbReference type="Google" id="ProtNLM"/>
    </source>
</evidence>
<feature type="transmembrane region" description="Helical" evidence="6">
    <location>
        <begin position="12"/>
        <end position="36"/>
    </location>
</feature>
<dbReference type="EMBL" id="UOGB01000304">
    <property type="protein sequence ID" value="VAX24788.1"/>
    <property type="molecule type" value="Genomic_DNA"/>
</dbReference>
<proteinExistence type="predicted"/>
<dbReference type="InterPro" id="IPR050367">
    <property type="entry name" value="APC_superfamily"/>
</dbReference>
<sequence length="396" mass="41549">AVGIAGRAAPLAFGIGSLVAFAAGYSYIKLALCFHSDGASFTYLEKAFPKSPNVPGIAGWIVIVGYVGTLALYAFTFGAYGAHLLGDPGSGAARIVLSGGVLLFFMTVNLLGAKTSGKTEDFIVYTKVILLGIFVVAGSRTISANHLTPLFDRGLTSPFVAGALIFVAFEGFQLITNAVMETRDPDVNVPRGIYGSIAITSFIYIGVAVVAIGNMNIQTLVEAEEYALAVAAKPALGEAGAVLVDIAALLATSSAINATLFGASRMLAEMAGENRVPQAFNFKNRTAAPWVAVVVITGLGLLFTLVSGLDTIATFSSLTFLLVSIAVSVANYRLRRQTRSSAWLIALGFTLMTVSVSLLLGHLWTHQPFTLIWVAALFGGIALAETFFFSRVIPDA</sequence>
<feature type="transmembrane region" description="Helical" evidence="6">
    <location>
        <begin position="342"/>
        <end position="364"/>
    </location>
</feature>
<feature type="transmembrane region" description="Helical" evidence="6">
    <location>
        <begin position="92"/>
        <end position="110"/>
    </location>
</feature>
<dbReference type="GO" id="GO:0005886">
    <property type="term" value="C:plasma membrane"/>
    <property type="evidence" value="ECO:0007669"/>
    <property type="project" value="UniProtKB-SubCell"/>
</dbReference>
<keyword evidence="3 6" id="KW-0812">Transmembrane</keyword>
<dbReference type="GO" id="GO:0022857">
    <property type="term" value="F:transmembrane transporter activity"/>
    <property type="evidence" value="ECO:0007669"/>
    <property type="project" value="InterPro"/>
</dbReference>
<dbReference type="Gene3D" id="1.20.1740.10">
    <property type="entry name" value="Amino acid/polyamine transporter I"/>
    <property type="match status" value="1"/>
</dbReference>
<feature type="transmembrane region" description="Helical" evidence="6">
    <location>
        <begin position="287"/>
        <end position="306"/>
    </location>
</feature>
<feature type="transmembrane region" description="Helical" evidence="6">
    <location>
        <begin position="159"/>
        <end position="180"/>
    </location>
</feature>
<evidence type="ECO:0000256" key="6">
    <source>
        <dbReference type="SAM" id="Phobius"/>
    </source>
</evidence>
<evidence type="ECO:0000256" key="5">
    <source>
        <dbReference type="ARBA" id="ARBA00023136"/>
    </source>
</evidence>
<keyword evidence="5 6" id="KW-0472">Membrane</keyword>
<dbReference type="Pfam" id="PF13520">
    <property type="entry name" value="AA_permease_2"/>
    <property type="match status" value="1"/>
</dbReference>
<evidence type="ECO:0000256" key="3">
    <source>
        <dbReference type="ARBA" id="ARBA00022692"/>
    </source>
</evidence>
<dbReference type="InterPro" id="IPR002293">
    <property type="entry name" value="AA/rel_permease1"/>
</dbReference>
<feature type="transmembrane region" description="Helical" evidence="6">
    <location>
        <begin position="192"/>
        <end position="212"/>
    </location>
</feature>
<feature type="transmembrane region" description="Helical" evidence="6">
    <location>
        <begin position="57"/>
        <end position="80"/>
    </location>
</feature>
<feature type="transmembrane region" description="Helical" evidence="6">
    <location>
        <begin position="122"/>
        <end position="139"/>
    </location>
</feature>
<organism evidence="7">
    <name type="scientific">hydrothermal vent metagenome</name>
    <dbReference type="NCBI Taxonomy" id="652676"/>
    <lineage>
        <taxon>unclassified sequences</taxon>
        <taxon>metagenomes</taxon>
        <taxon>ecological metagenomes</taxon>
    </lineage>
</organism>
<comment type="subcellular location">
    <subcellularLocation>
        <location evidence="1">Cell membrane</location>
        <topology evidence="1">Multi-pass membrane protein</topology>
    </subcellularLocation>
</comment>
<dbReference type="AlphaFoldDB" id="A0A3B1CLF6"/>
<evidence type="ECO:0000256" key="1">
    <source>
        <dbReference type="ARBA" id="ARBA00004651"/>
    </source>
</evidence>
<evidence type="ECO:0000313" key="7">
    <source>
        <dbReference type="EMBL" id="VAX24788.1"/>
    </source>
</evidence>
<gene>
    <name evidence="7" type="ORF">MNBD_NITROSPINAE03-999</name>
</gene>
<keyword evidence="4 6" id="KW-1133">Transmembrane helix</keyword>